<keyword evidence="4" id="KW-0119">Carbohydrate metabolism</keyword>
<dbReference type="Gene3D" id="3.10.50.10">
    <property type="match status" value="1"/>
</dbReference>
<evidence type="ECO:0000313" key="11">
    <source>
        <dbReference type="Proteomes" id="UP001199816"/>
    </source>
</evidence>
<keyword evidence="11" id="KW-1185">Reference proteome</keyword>
<dbReference type="SUPFAM" id="SSF51445">
    <property type="entry name" value="(Trans)glycosidases"/>
    <property type="match status" value="1"/>
</dbReference>
<feature type="chain" id="PRO_5045762941" description="chitinase" evidence="8">
    <location>
        <begin position="20"/>
        <end position="357"/>
    </location>
</feature>
<evidence type="ECO:0000256" key="1">
    <source>
        <dbReference type="ARBA" id="ARBA00000822"/>
    </source>
</evidence>
<keyword evidence="8" id="KW-0732">Signal</keyword>
<keyword evidence="5 6" id="KW-0326">Glycosidase</keyword>
<accession>A0ABS8PP94</accession>
<dbReference type="InterPro" id="IPR001579">
    <property type="entry name" value="Glyco_hydro_18_chit_AS"/>
</dbReference>
<keyword evidence="4" id="KW-0624">Polysaccharide degradation</keyword>
<comment type="catalytic activity">
    <reaction evidence="1">
        <text>Random endo-hydrolysis of N-acetyl-beta-D-glucosaminide (1-&gt;4)-beta-linkages in chitin and chitodextrins.</text>
        <dbReference type="EC" id="3.2.1.14"/>
    </reaction>
</comment>
<evidence type="ECO:0000259" key="9">
    <source>
        <dbReference type="PROSITE" id="PS51910"/>
    </source>
</evidence>
<dbReference type="GO" id="GO:0016787">
    <property type="term" value="F:hydrolase activity"/>
    <property type="evidence" value="ECO:0007669"/>
    <property type="project" value="UniProtKB-KW"/>
</dbReference>
<dbReference type="Pfam" id="PF00704">
    <property type="entry name" value="Glyco_hydro_18"/>
    <property type="match status" value="1"/>
</dbReference>
<evidence type="ECO:0000256" key="3">
    <source>
        <dbReference type="ARBA" id="ARBA00022801"/>
    </source>
</evidence>
<comment type="similarity">
    <text evidence="7">Belongs to the glycosyl hydrolase 18 family.</text>
</comment>
<dbReference type="RefSeq" id="WP_231004190.1">
    <property type="nucleotide sequence ID" value="NZ_JAJNEC010000005.1"/>
</dbReference>
<protein>
    <recommendedName>
        <fullName evidence="2">chitinase</fullName>
        <ecNumber evidence="2">3.2.1.14</ecNumber>
    </recommendedName>
</protein>
<dbReference type="EMBL" id="JAJNEC010000005">
    <property type="protein sequence ID" value="MCD2422919.1"/>
    <property type="molecule type" value="Genomic_DNA"/>
</dbReference>
<gene>
    <name evidence="10" type="ORF">LQ567_09115</name>
</gene>
<evidence type="ECO:0000256" key="2">
    <source>
        <dbReference type="ARBA" id="ARBA00012729"/>
    </source>
</evidence>
<proteinExistence type="inferred from homology"/>
<reference evidence="10 11" key="1">
    <citation type="submission" date="2021-11" db="EMBL/GenBank/DDBJ databases">
        <title>Genomic of Niabella pedocola.</title>
        <authorList>
            <person name="Wu T."/>
        </authorList>
    </citation>
    <scope>NUCLEOTIDE SEQUENCE [LARGE SCALE GENOMIC DNA]</scope>
    <source>
        <strain evidence="10 11">JCM 31011</strain>
    </source>
</reference>
<evidence type="ECO:0000313" key="10">
    <source>
        <dbReference type="EMBL" id="MCD2422919.1"/>
    </source>
</evidence>
<dbReference type="PROSITE" id="PS51910">
    <property type="entry name" value="GH18_2"/>
    <property type="match status" value="1"/>
</dbReference>
<dbReference type="SMART" id="SM00636">
    <property type="entry name" value="Glyco_18"/>
    <property type="match status" value="1"/>
</dbReference>
<sequence length="357" mass="41033">MKNWLVLLFMLLVFARINAQHHTYKVVAYYSGDSASLMQYDFKNITHLIYGFAHVDSLGKLAVYRAKDTAVLKAFVHIRKQYPHLRTLIALGGWGGCKPCSGTFNNPDSTDAFAASVKTFLQRFQLDGIDLDWEYPALPGVPGHPFAATDRPNFTRLLLRLRKKLGSQKLITFAAGGFQQYLDQSVEWMKIEKTVDFVNLMTYDLVHGYSEKTGHQSSLYAARATEESVDRCVQFFKKIQFPLQKIIVGVPFYIRAFQVNNGNNNGLFQPGRFLYMSGYRRNLDSLTAANGFTRYWDDRAKAPYWFNAARNLFVTGDDRQSLQYKLDYILQQQLGGIMFWELYYDTFANGLLDLLHF</sequence>
<keyword evidence="4" id="KW-0146">Chitin degradation</keyword>
<dbReference type="Gene3D" id="3.20.20.80">
    <property type="entry name" value="Glycosidases"/>
    <property type="match status" value="1"/>
</dbReference>
<keyword evidence="3 6" id="KW-0378">Hydrolase</keyword>
<dbReference type="Proteomes" id="UP001199816">
    <property type="component" value="Unassembled WGS sequence"/>
</dbReference>
<evidence type="ECO:0000256" key="6">
    <source>
        <dbReference type="RuleBase" id="RU000489"/>
    </source>
</evidence>
<feature type="domain" description="GH18" evidence="9">
    <location>
        <begin position="24"/>
        <end position="357"/>
    </location>
</feature>
<dbReference type="InterPro" id="IPR029070">
    <property type="entry name" value="Chitinase_insertion_sf"/>
</dbReference>
<evidence type="ECO:0000256" key="7">
    <source>
        <dbReference type="RuleBase" id="RU004453"/>
    </source>
</evidence>
<evidence type="ECO:0000256" key="4">
    <source>
        <dbReference type="ARBA" id="ARBA00023024"/>
    </source>
</evidence>
<comment type="caution">
    <text evidence="10">The sequence shown here is derived from an EMBL/GenBank/DDBJ whole genome shotgun (WGS) entry which is preliminary data.</text>
</comment>
<evidence type="ECO:0000256" key="5">
    <source>
        <dbReference type="ARBA" id="ARBA00023295"/>
    </source>
</evidence>
<feature type="signal peptide" evidence="8">
    <location>
        <begin position="1"/>
        <end position="19"/>
    </location>
</feature>
<dbReference type="InterPro" id="IPR050314">
    <property type="entry name" value="Glycosyl_Hydrlase_18"/>
</dbReference>
<dbReference type="EC" id="3.2.1.14" evidence="2"/>
<dbReference type="PROSITE" id="PS01095">
    <property type="entry name" value="GH18_1"/>
    <property type="match status" value="1"/>
</dbReference>
<organism evidence="10 11">
    <name type="scientific">Niabella pedocola</name>
    <dbReference type="NCBI Taxonomy" id="1752077"/>
    <lineage>
        <taxon>Bacteria</taxon>
        <taxon>Pseudomonadati</taxon>
        <taxon>Bacteroidota</taxon>
        <taxon>Chitinophagia</taxon>
        <taxon>Chitinophagales</taxon>
        <taxon>Chitinophagaceae</taxon>
        <taxon>Niabella</taxon>
    </lineage>
</organism>
<dbReference type="InterPro" id="IPR017853">
    <property type="entry name" value="GH"/>
</dbReference>
<dbReference type="SUPFAM" id="SSF54556">
    <property type="entry name" value="Chitinase insertion domain"/>
    <property type="match status" value="1"/>
</dbReference>
<dbReference type="PANTHER" id="PTHR11177:SF317">
    <property type="entry name" value="CHITINASE 12-RELATED"/>
    <property type="match status" value="1"/>
</dbReference>
<name>A0ABS8PP94_9BACT</name>
<dbReference type="InterPro" id="IPR001223">
    <property type="entry name" value="Glyco_hydro18_cat"/>
</dbReference>
<dbReference type="InterPro" id="IPR011583">
    <property type="entry name" value="Chitinase_II/V-like_cat"/>
</dbReference>
<evidence type="ECO:0000256" key="8">
    <source>
        <dbReference type="SAM" id="SignalP"/>
    </source>
</evidence>
<dbReference type="PANTHER" id="PTHR11177">
    <property type="entry name" value="CHITINASE"/>
    <property type="match status" value="1"/>
</dbReference>